<evidence type="ECO:0000313" key="5">
    <source>
        <dbReference type="Proteomes" id="UP001236507"/>
    </source>
</evidence>
<proteinExistence type="predicted"/>
<dbReference type="RefSeq" id="WP_141234704.1">
    <property type="nucleotide sequence ID" value="NZ_JASHIF010000017.1"/>
</dbReference>
<dbReference type="PROSITE" id="PS51352">
    <property type="entry name" value="THIOREDOXIN_2"/>
    <property type="match status" value="1"/>
</dbReference>
<dbReference type="Proteomes" id="UP001236507">
    <property type="component" value="Unassembled WGS sequence"/>
</dbReference>
<feature type="domain" description="Thioredoxin" evidence="3">
    <location>
        <begin position="18"/>
        <end position="146"/>
    </location>
</feature>
<dbReference type="Gene3D" id="3.40.30.10">
    <property type="entry name" value="Glutaredoxin"/>
    <property type="match status" value="1"/>
</dbReference>
<dbReference type="PANTHER" id="PTHR15337:SF11">
    <property type="entry name" value="THIOREDOXIN DOMAIN-CONTAINING PROTEIN"/>
    <property type="match status" value="1"/>
</dbReference>
<keyword evidence="5" id="KW-1185">Reference proteome</keyword>
<evidence type="ECO:0000259" key="3">
    <source>
        <dbReference type="PROSITE" id="PS51352"/>
    </source>
</evidence>
<feature type="signal peptide" evidence="2">
    <location>
        <begin position="1"/>
        <end position="20"/>
    </location>
</feature>
<dbReference type="InterPro" id="IPR013766">
    <property type="entry name" value="Thioredoxin_domain"/>
</dbReference>
<comment type="caution">
    <text evidence="4">The sequence shown here is derived from an EMBL/GenBank/DDBJ whole genome shotgun (WGS) entry which is preliminary data.</text>
</comment>
<dbReference type="EMBL" id="JASHIF010000017">
    <property type="protein sequence ID" value="MDI9861053.1"/>
    <property type="molecule type" value="Genomic_DNA"/>
</dbReference>
<gene>
    <name evidence="4" type="ORF">QM524_17685</name>
</gene>
<reference evidence="4 5" key="1">
    <citation type="submission" date="2023-05" db="EMBL/GenBank/DDBJ databases">
        <title>Novel species of genus Flectobacillus isolated from stream in China.</title>
        <authorList>
            <person name="Lu H."/>
        </authorList>
    </citation>
    <scope>NUCLEOTIDE SEQUENCE [LARGE SCALE GENOMIC DNA]</scope>
    <source>
        <strain evidence="4 5">KCTC 42575</strain>
    </source>
</reference>
<accession>A0ABT6YBT9</accession>
<organism evidence="4 5">
    <name type="scientific">Flectobacillus roseus</name>
    <dbReference type="NCBI Taxonomy" id="502259"/>
    <lineage>
        <taxon>Bacteria</taxon>
        <taxon>Pseudomonadati</taxon>
        <taxon>Bacteroidota</taxon>
        <taxon>Cytophagia</taxon>
        <taxon>Cytophagales</taxon>
        <taxon>Flectobacillaceae</taxon>
        <taxon>Flectobacillus</taxon>
    </lineage>
</organism>
<sequence>MKLFSLISSLLLFLNHSLKAQDKVTPIDNILEATFFQGTYQEVLLEAKKLHKPIFLTFSASWCQPCQKLEAESFSQQEVASVLSLRYIAKIVDVEQFVGMDVADIYKVSEYPITIILDERGKELERLKGFFPPEYLIKTLLKYKKTTSK</sequence>
<dbReference type="PANTHER" id="PTHR15337">
    <property type="entry name" value="ANTERIOR GRADIENT PROTEIN-RELATED"/>
    <property type="match status" value="1"/>
</dbReference>
<dbReference type="InterPro" id="IPR051099">
    <property type="entry name" value="AGR/TXD"/>
</dbReference>
<dbReference type="SUPFAM" id="SSF52833">
    <property type="entry name" value="Thioredoxin-like"/>
    <property type="match status" value="1"/>
</dbReference>
<name>A0ABT6YBT9_9BACT</name>
<dbReference type="InterPro" id="IPR036249">
    <property type="entry name" value="Thioredoxin-like_sf"/>
</dbReference>
<protein>
    <submittedName>
        <fullName evidence="4">Thioredoxin fold domain-containing protein</fullName>
    </submittedName>
</protein>
<keyword evidence="1 2" id="KW-0732">Signal</keyword>
<evidence type="ECO:0000313" key="4">
    <source>
        <dbReference type="EMBL" id="MDI9861053.1"/>
    </source>
</evidence>
<dbReference type="Pfam" id="PF13098">
    <property type="entry name" value="Thioredoxin_2"/>
    <property type="match status" value="1"/>
</dbReference>
<feature type="chain" id="PRO_5045604843" evidence="2">
    <location>
        <begin position="21"/>
        <end position="149"/>
    </location>
</feature>
<evidence type="ECO:0000256" key="1">
    <source>
        <dbReference type="ARBA" id="ARBA00022729"/>
    </source>
</evidence>
<evidence type="ECO:0000256" key="2">
    <source>
        <dbReference type="SAM" id="SignalP"/>
    </source>
</evidence>
<dbReference type="InterPro" id="IPR012336">
    <property type="entry name" value="Thioredoxin-like_fold"/>
</dbReference>